<protein>
    <submittedName>
        <fullName evidence="12">Diacylglycerol kinase family lipid kinase</fullName>
    </submittedName>
</protein>
<keyword evidence="10" id="KW-1208">Phospholipid metabolism</keyword>
<dbReference type="NCBIfam" id="TIGR00147">
    <property type="entry name" value="YegS/Rv2252/BmrU family lipid kinase"/>
    <property type="match status" value="1"/>
</dbReference>
<evidence type="ECO:0000256" key="9">
    <source>
        <dbReference type="ARBA" id="ARBA00023209"/>
    </source>
</evidence>
<gene>
    <name evidence="12" type="ORF">H7B67_24740</name>
</gene>
<comment type="cofactor">
    <cofactor evidence="1">
        <name>Mg(2+)</name>
        <dbReference type="ChEBI" id="CHEBI:18420"/>
    </cofactor>
</comment>
<reference evidence="12 13" key="1">
    <citation type="submission" date="2020-08" db="EMBL/GenBank/DDBJ databases">
        <title>Cohnella phylogeny.</title>
        <authorList>
            <person name="Dunlap C."/>
        </authorList>
    </citation>
    <scope>NUCLEOTIDE SEQUENCE [LARGE SCALE GENOMIC DNA]</scope>
    <source>
        <strain evidence="12 13">DSM 25241</strain>
    </source>
</reference>
<evidence type="ECO:0000256" key="7">
    <source>
        <dbReference type="ARBA" id="ARBA00022840"/>
    </source>
</evidence>
<organism evidence="12 13">
    <name type="scientific">Cohnella thailandensis</name>
    <dbReference type="NCBI Taxonomy" id="557557"/>
    <lineage>
        <taxon>Bacteria</taxon>
        <taxon>Bacillati</taxon>
        <taxon>Bacillota</taxon>
        <taxon>Bacilli</taxon>
        <taxon>Bacillales</taxon>
        <taxon>Paenibacillaceae</taxon>
        <taxon>Cohnella</taxon>
    </lineage>
</organism>
<dbReference type="GO" id="GO:0005524">
    <property type="term" value="F:ATP binding"/>
    <property type="evidence" value="ECO:0007669"/>
    <property type="project" value="UniProtKB-KW"/>
</dbReference>
<dbReference type="Proteomes" id="UP000535838">
    <property type="component" value="Unassembled WGS sequence"/>
</dbReference>
<keyword evidence="9" id="KW-0594">Phospholipid biosynthesis</keyword>
<dbReference type="RefSeq" id="WP_185122554.1">
    <property type="nucleotide sequence ID" value="NZ_JACJVQ010000021.1"/>
</dbReference>
<evidence type="ECO:0000256" key="8">
    <source>
        <dbReference type="ARBA" id="ARBA00023098"/>
    </source>
</evidence>
<evidence type="ECO:0000256" key="1">
    <source>
        <dbReference type="ARBA" id="ARBA00001946"/>
    </source>
</evidence>
<keyword evidence="5" id="KW-0547">Nucleotide-binding</keyword>
<evidence type="ECO:0000256" key="5">
    <source>
        <dbReference type="ARBA" id="ARBA00022741"/>
    </source>
</evidence>
<evidence type="ECO:0000313" key="13">
    <source>
        <dbReference type="Proteomes" id="UP000535838"/>
    </source>
</evidence>
<dbReference type="Pfam" id="PF19279">
    <property type="entry name" value="YegS_C"/>
    <property type="match status" value="1"/>
</dbReference>
<dbReference type="AlphaFoldDB" id="A0A841T2V8"/>
<name>A0A841T2V8_9BACL</name>
<dbReference type="PANTHER" id="PTHR12358:SF54">
    <property type="entry name" value="SPHINGOSINE KINASE RELATED PROTEIN"/>
    <property type="match status" value="1"/>
</dbReference>
<dbReference type="InterPro" id="IPR016064">
    <property type="entry name" value="NAD/diacylglycerol_kinase_sf"/>
</dbReference>
<dbReference type="InterPro" id="IPR017438">
    <property type="entry name" value="ATP-NAD_kinase_N"/>
</dbReference>
<keyword evidence="6 12" id="KW-0418">Kinase</keyword>
<dbReference type="PANTHER" id="PTHR12358">
    <property type="entry name" value="SPHINGOSINE KINASE"/>
    <property type="match status" value="1"/>
</dbReference>
<dbReference type="Gene3D" id="3.40.50.10330">
    <property type="entry name" value="Probable inorganic polyphosphate/atp-NAD kinase, domain 1"/>
    <property type="match status" value="1"/>
</dbReference>
<evidence type="ECO:0000256" key="10">
    <source>
        <dbReference type="ARBA" id="ARBA00023264"/>
    </source>
</evidence>
<dbReference type="InterPro" id="IPR045540">
    <property type="entry name" value="YegS/DAGK_C"/>
</dbReference>
<evidence type="ECO:0000313" key="12">
    <source>
        <dbReference type="EMBL" id="MBB6637349.1"/>
    </source>
</evidence>
<keyword evidence="7" id="KW-0067">ATP-binding</keyword>
<dbReference type="EMBL" id="JACJVQ010000021">
    <property type="protein sequence ID" value="MBB6637349.1"/>
    <property type="molecule type" value="Genomic_DNA"/>
</dbReference>
<evidence type="ECO:0000256" key="6">
    <source>
        <dbReference type="ARBA" id="ARBA00022777"/>
    </source>
</evidence>
<keyword evidence="8" id="KW-0443">Lipid metabolism</keyword>
<feature type="domain" description="DAGKc" evidence="11">
    <location>
        <begin position="1"/>
        <end position="128"/>
    </location>
</feature>
<evidence type="ECO:0000256" key="3">
    <source>
        <dbReference type="ARBA" id="ARBA00022516"/>
    </source>
</evidence>
<accession>A0A841T2V8</accession>
<evidence type="ECO:0000256" key="2">
    <source>
        <dbReference type="ARBA" id="ARBA00005983"/>
    </source>
</evidence>
<dbReference type="InterPro" id="IPR005218">
    <property type="entry name" value="Diacylglycerol/lipid_kinase"/>
</dbReference>
<keyword evidence="13" id="KW-1185">Reference proteome</keyword>
<dbReference type="GO" id="GO:0016301">
    <property type="term" value="F:kinase activity"/>
    <property type="evidence" value="ECO:0007669"/>
    <property type="project" value="UniProtKB-KW"/>
</dbReference>
<keyword evidence="4" id="KW-0808">Transferase</keyword>
<proteinExistence type="inferred from homology"/>
<keyword evidence="3" id="KW-0444">Lipid biosynthesis</keyword>
<comment type="similarity">
    <text evidence="2">Belongs to the diacylglycerol/lipid kinase family.</text>
</comment>
<dbReference type="SUPFAM" id="SSF111331">
    <property type="entry name" value="NAD kinase/diacylglycerol kinase-like"/>
    <property type="match status" value="1"/>
</dbReference>
<evidence type="ECO:0000259" key="11">
    <source>
        <dbReference type="PROSITE" id="PS50146"/>
    </source>
</evidence>
<dbReference type="Gene3D" id="2.60.200.40">
    <property type="match status" value="1"/>
</dbReference>
<sequence>MIMFIVNPSSGNGKGRIVWDKVESRLRRDGIPYTVVLEDTERQSVELAAKELERGHVKAVAVVGGDGTLHSVLPLLAGGSIPLGLIPAGSGNDTARAFGIPKQPAAALDLILSLRTQPADLLKAKLATGEELLTLTALAIGLDAAVAEDVNVSGYKKWCNRFRIGSLAYIIGLLRALARYKPEVVKVSVDGKEHVFRASWLSAVTNVSNYGGGLKICPEARPTDNRLHVCIVHDCSKIQLLRVFPTILNGSHVRTRYVTVLSGKNIQITAGRSLPAFGDGEPVGHTPLSSSVVPGQLPFITAGVSG</sequence>
<dbReference type="InterPro" id="IPR050187">
    <property type="entry name" value="Lipid_Phosphate_FormReg"/>
</dbReference>
<dbReference type="PROSITE" id="PS50146">
    <property type="entry name" value="DAGK"/>
    <property type="match status" value="1"/>
</dbReference>
<dbReference type="GO" id="GO:0008654">
    <property type="term" value="P:phospholipid biosynthetic process"/>
    <property type="evidence" value="ECO:0007669"/>
    <property type="project" value="UniProtKB-KW"/>
</dbReference>
<comment type="caution">
    <text evidence="12">The sequence shown here is derived from an EMBL/GenBank/DDBJ whole genome shotgun (WGS) entry which is preliminary data.</text>
</comment>
<dbReference type="InterPro" id="IPR001206">
    <property type="entry name" value="Diacylglycerol_kinase_cat_dom"/>
</dbReference>
<evidence type="ECO:0000256" key="4">
    <source>
        <dbReference type="ARBA" id="ARBA00022679"/>
    </source>
</evidence>
<dbReference type="SMART" id="SM00046">
    <property type="entry name" value="DAGKc"/>
    <property type="match status" value="1"/>
</dbReference>
<dbReference type="Pfam" id="PF00781">
    <property type="entry name" value="DAGK_cat"/>
    <property type="match status" value="1"/>
</dbReference>